<dbReference type="EMBL" id="CANTFM010002079">
    <property type="protein sequence ID" value="CAI5744364.1"/>
    <property type="molecule type" value="Genomic_DNA"/>
</dbReference>
<reference evidence="1" key="1">
    <citation type="submission" date="2022-12" db="EMBL/GenBank/DDBJ databases">
        <authorList>
            <person name="Webb A."/>
        </authorList>
    </citation>
    <scope>NUCLEOTIDE SEQUENCE</scope>
    <source>
        <strain evidence="1">Pd1</strain>
    </source>
</reference>
<sequence length="109" mass="12048">MFTPQTTSGIEEELALKLVCTADDDKEDEFLARAAAIQEFTDRVGLEQKQICNRLLDAHADVSESLLDALTDLMAEEGGIGIDKLDFDLNIDVNVGDAFLQDNEIQVFQ</sequence>
<organism evidence="1 2">
    <name type="scientific">Peronospora destructor</name>
    <dbReference type="NCBI Taxonomy" id="86335"/>
    <lineage>
        <taxon>Eukaryota</taxon>
        <taxon>Sar</taxon>
        <taxon>Stramenopiles</taxon>
        <taxon>Oomycota</taxon>
        <taxon>Peronosporomycetes</taxon>
        <taxon>Peronosporales</taxon>
        <taxon>Peronosporaceae</taxon>
        <taxon>Peronospora</taxon>
    </lineage>
</organism>
<dbReference type="AlphaFoldDB" id="A0AAV0V9I0"/>
<evidence type="ECO:0000313" key="2">
    <source>
        <dbReference type="Proteomes" id="UP001162029"/>
    </source>
</evidence>
<accession>A0AAV0V9I0</accession>
<keyword evidence="2" id="KW-1185">Reference proteome</keyword>
<name>A0AAV0V9I0_9STRA</name>
<protein>
    <submittedName>
        <fullName evidence="1">Uncharacterized protein</fullName>
    </submittedName>
</protein>
<gene>
    <name evidence="1" type="ORF">PDE001_LOCUS9512</name>
</gene>
<comment type="caution">
    <text evidence="1">The sequence shown here is derived from an EMBL/GenBank/DDBJ whole genome shotgun (WGS) entry which is preliminary data.</text>
</comment>
<proteinExistence type="predicted"/>
<dbReference type="Proteomes" id="UP001162029">
    <property type="component" value="Unassembled WGS sequence"/>
</dbReference>
<evidence type="ECO:0000313" key="1">
    <source>
        <dbReference type="EMBL" id="CAI5744364.1"/>
    </source>
</evidence>